<evidence type="ECO:0008006" key="4">
    <source>
        <dbReference type="Google" id="ProtNLM"/>
    </source>
</evidence>
<dbReference type="AlphaFoldDB" id="A0A918DID4"/>
<reference evidence="2" key="2">
    <citation type="submission" date="2020-09" db="EMBL/GenBank/DDBJ databases">
        <authorList>
            <person name="Sun Q."/>
            <person name="Zhou Y."/>
        </authorList>
    </citation>
    <scope>NUCLEOTIDE SEQUENCE</scope>
    <source>
        <strain evidence="2">CGMCC 1.7086</strain>
    </source>
</reference>
<dbReference type="InterPro" id="IPR027056">
    <property type="entry name" value="Gluconate_2DH_su3"/>
</dbReference>
<evidence type="ECO:0000313" key="3">
    <source>
        <dbReference type="Proteomes" id="UP000606935"/>
    </source>
</evidence>
<dbReference type="InterPro" id="IPR019546">
    <property type="entry name" value="TAT_signal_bac_arc"/>
</dbReference>
<accession>A0A918DID4</accession>
<organism evidence="2 3">
    <name type="scientific">Bowmanella pacifica</name>
    <dbReference type="NCBI Taxonomy" id="502051"/>
    <lineage>
        <taxon>Bacteria</taxon>
        <taxon>Pseudomonadati</taxon>
        <taxon>Pseudomonadota</taxon>
        <taxon>Gammaproteobacteria</taxon>
        <taxon>Alteromonadales</taxon>
        <taxon>Alteromonadaceae</taxon>
        <taxon>Bowmanella</taxon>
    </lineage>
</organism>
<reference evidence="2" key="1">
    <citation type="journal article" date="2014" name="Int. J. Syst. Evol. Microbiol.">
        <title>Complete genome sequence of Corynebacterium casei LMG S-19264T (=DSM 44701T), isolated from a smear-ripened cheese.</title>
        <authorList>
            <consortium name="US DOE Joint Genome Institute (JGI-PGF)"/>
            <person name="Walter F."/>
            <person name="Albersmeier A."/>
            <person name="Kalinowski J."/>
            <person name="Ruckert C."/>
        </authorList>
    </citation>
    <scope>NUCLEOTIDE SEQUENCE</scope>
    <source>
        <strain evidence="2">CGMCC 1.7086</strain>
    </source>
</reference>
<proteinExistence type="predicted"/>
<protein>
    <recommendedName>
        <fullName evidence="4">Twin-arginine translocation pathway signal</fullName>
    </recommendedName>
</protein>
<dbReference type="RefSeq" id="WP_188693269.1">
    <property type="nucleotide sequence ID" value="NZ_BMLS01000002.1"/>
</dbReference>
<keyword evidence="3" id="KW-1185">Reference proteome</keyword>
<dbReference type="NCBIfam" id="TIGR01409">
    <property type="entry name" value="TAT_signal_seq"/>
    <property type="match status" value="1"/>
</dbReference>
<dbReference type="Proteomes" id="UP000606935">
    <property type="component" value="Unassembled WGS sequence"/>
</dbReference>
<gene>
    <name evidence="2" type="ORF">GCM10010982_17200</name>
</gene>
<dbReference type="Pfam" id="PF13618">
    <property type="entry name" value="Gluconate_2-dh3"/>
    <property type="match status" value="1"/>
</dbReference>
<dbReference type="EMBL" id="BMLS01000002">
    <property type="protein sequence ID" value="GGO68392.1"/>
    <property type="molecule type" value="Genomic_DNA"/>
</dbReference>
<evidence type="ECO:0000313" key="2">
    <source>
        <dbReference type="EMBL" id="GGO68392.1"/>
    </source>
</evidence>
<keyword evidence="1" id="KW-0732">Signal</keyword>
<evidence type="ECO:0000256" key="1">
    <source>
        <dbReference type="ARBA" id="ARBA00022729"/>
    </source>
</evidence>
<comment type="caution">
    <text evidence="2">The sequence shown here is derived from an EMBL/GenBank/DDBJ whole genome shotgun (WGS) entry which is preliminary data.</text>
</comment>
<name>A0A918DID4_9ALTE</name>
<sequence>MERRELLKMIAAATGAAFIGNPLALAAESAQRPGTGFSADDMQLLNEIAETIIPRTDSPGAKDANIGQLMTRLVSDCYLPGEQALFRQGMQKLNEAALNQFGKAFLLLEQKHKHSLLSELNDEAYRYNKQNKVRHWELGRPGGTPDEDKALPHYFTLFKQLTLFGFFTSKPGATQVLRYVAVPGRYDGEFPYKKGDKAWAT</sequence>